<evidence type="ECO:0000256" key="1">
    <source>
        <dbReference type="SAM" id="Phobius"/>
    </source>
</evidence>
<proteinExistence type="predicted"/>
<evidence type="ECO:0000313" key="3">
    <source>
        <dbReference type="Proteomes" id="UP000093309"/>
    </source>
</evidence>
<dbReference type="RefSeq" id="WP_065853066.1">
    <property type="nucleotide sequence ID" value="NZ_LYPC01000020.1"/>
</dbReference>
<dbReference type="AlphaFoldDB" id="A0A1C1A114"/>
<keyword evidence="1" id="KW-0472">Membrane</keyword>
<protein>
    <submittedName>
        <fullName evidence="2">Uncharacterized protein</fullName>
    </submittedName>
</protein>
<reference evidence="3" key="1">
    <citation type="submission" date="2016-05" db="EMBL/GenBank/DDBJ databases">
        <title>Paenibacillus oryzae. sp. nov., isolated from the rice root.</title>
        <authorList>
            <person name="Zhang J."/>
            <person name="Zhang X."/>
        </authorList>
    </citation>
    <scope>NUCLEOTIDE SEQUENCE [LARGE SCALE GENOMIC DNA]</scope>
    <source>
        <strain evidence="3">KCTC13222</strain>
    </source>
</reference>
<evidence type="ECO:0000313" key="2">
    <source>
        <dbReference type="EMBL" id="OCT14213.1"/>
    </source>
</evidence>
<dbReference type="Proteomes" id="UP000093309">
    <property type="component" value="Unassembled WGS sequence"/>
</dbReference>
<sequence length="71" mass="7845">MPNAYLYEKQLLSTGFSSKGLFLFIAGVVLNVLGIEGKLDWMVGWEKMGNYDRALLCIGIAGLDGYYFIGC</sequence>
<accession>A0A1C1A114</accession>
<dbReference type="STRING" id="512399.A8709_25610"/>
<keyword evidence="1" id="KW-1133">Transmembrane helix</keyword>
<feature type="transmembrane region" description="Helical" evidence="1">
    <location>
        <begin position="51"/>
        <end position="69"/>
    </location>
</feature>
<gene>
    <name evidence="2" type="ORF">A8709_25610</name>
</gene>
<organism evidence="2 3">
    <name type="scientific">Paenibacillus pectinilyticus</name>
    <dbReference type="NCBI Taxonomy" id="512399"/>
    <lineage>
        <taxon>Bacteria</taxon>
        <taxon>Bacillati</taxon>
        <taxon>Bacillota</taxon>
        <taxon>Bacilli</taxon>
        <taxon>Bacillales</taxon>
        <taxon>Paenibacillaceae</taxon>
        <taxon>Paenibacillus</taxon>
    </lineage>
</organism>
<feature type="transmembrane region" description="Helical" evidence="1">
    <location>
        <begin position="20"/>
        <end position="39"/>
    </location>
</feature>
<comment type="caution">
    <text evidence="2">The sequence shown here is derived from an EMBL/GenBank/DDBJ whole genome shotgun (WGS) entry which is preliminary data.</text>
</comment>
<name>A0A1C1A114_9BACL</name>
<keyword evidence="1" id="KW-0812">Transmembrane</keyword>
<keyword evidence="3" id="KW-1185">Reference proteome</keyword>
<dbReference type="EMBL" id="LYPC01000020">
    <property type="protein sequence ID" value="OCT14213.1"/>
    <property type="molecule type" value="Genomic_DNA"/>
</dbReference>